<evidence type="ECO:0000313" key="1">
    <source>
        <dbReference type="EMBL" id="KAK9120916.1"/>
    </source>
</evidence>
<accession>A0AAP0IUR7</accession>
<keyword evidence="2" id="KW-1185">Reference proteome</keyword>
<dbReference type="AlphaFoldDB" id="A0AAP0IUR7"/>
<protein>
    <submittedName>
        <fullName evidence="1">Uncharacterized protein</fullName>
    </submittedName>
</protein>
<reference evidence="1 2" key="1">
    <citation type="submission" date="2024-01" db="EMBL/GenBank/DDBJ databases">
        <title>Genome assemblies of Stephania.</title>
        <authorList>
            <person name="Yang L."/>
        </authorList>
    </citation>
    <scope>NUCLEOTIDE SEQUENCE [LARGE SCALE GENOMIC DNA]</scope>
    <source>
        <strain evidence="1">YNDBR</strain>
        <tissue evidence="1">Leaf</tissue>
    </source>
</reference>
<dbReference type="EMBL" id="JBBNAF010000008">
    <property type="protein sequence ID" value="KAK9120916.1"/>
    <property type="molecule type" value="Genomic_DNA"/>
</dbReference>
<comment type="caution">
    <text evidence="1">The sequence shown here is derived from an EMBL/GenBank/DDBJ whole genome shotgun (WGS) entry which is preliminary data.</text>
</comment>
<proteinExistence type="predicted"/>
<sequence length="165" mass="18841">MAQWMISPYWFTYLEKFASQFTHPSKSRRPFSFGLVEVTPPIGRQRARKALLGHLSAVHCRGVMLPSSAPAASAVFPHRALTFVEASRISVAKLGASLSNLACNWIRVAMVHTRHFVVDIKGDRAYFWSDNWVEGIGLLHQFATRQMEVEQIYSRLKDYTNGRWD</sequence>
<gene>
    <name evidence="1" type="ORF">Syun_018533</name>
</gene>
<evidence type="ECO:0000313" key="2">
    <source>
        <dbReference type="Proteomes" id="UP001420932"/>
    </source>
</evidence>
<name>A0AAP0IUR7_9MAGN</name>
<dbReference type="Proteomes" id="UP001420932">
    <property type="component" value="Unassembled WGS sequence"/>
</dbReference>
<organism evidence="1 2">
    <name type="scientific">Stephania yunnanensis</name>
    <dbReference type="NCBI Taxonomy" id="152371"/>
    <lineage>
        <taxon>Eukaryota</taxon>
        <taxon>Viridiplantae</taxon>
        <taxon>Streptophyta</taxon>
        <taxon>Embryophyta</taxon>
        <taxon>Tracheophyta</taxon>
        <taxon>Spermatophyta</taxon>
        <taxon>Magnoliopsida</taxon>
        <taxon>Ranunculales</taxon>
        <taxon>Menispermaceae</taxon>
        <taxon>Menispermoideae</taxon>
        <taxon>Cissampelideae</taxon>
        <taxon>Stephania</taxon>
    </lineage>
</organism>